<evidence type="ECO:0000313" key="1">
    <source>
        <dbReference type="EMBL" id="MBS3648547.1"/>
    </source>
</evidence>
<dbReference type="AlphaFoldDB" id="A0A942DX44"/>
<accession>A0A942DX44</accession>
<organism evidence="1 2">
    <name type="scientific">Pseudaminobacter soli</name>
    <name type="common">ex Zhang et al. 2022</name>
    <dbReference type="NCBI Taxonomy" id="2831468"/>
    <lineage>
        <taxon>Bacteria</taxon>
        <taxon>Pseudomonadati</taxon>
        <taxon>Pseudomonadota</taxon>
        <taxon>Alphaproteobacteria</taxon>
        <taxon>Hyphomicrobiales</taxon>
        <taxon>Phyllobacteriaceae</taxon>
        <taxon>Pseudaminobacter</taxon>
    </lineage>
</organism>
<dbReference type="Proteomes" id="UP000680348">
    <property type="component" value="Unassembled WGS sequence"/>
</dbReference>
<dbReference type="EMBL" id="JAGWCR010000003">
    <property type="protein sequence ID" value="MBS3648547.1"/>
    <property type="molecule type" value="Genomic_DNA"/>
</dbReference>
<comment type="caution">
    <text evidence="1">The sequence shown here is derived from an EMBL/GenBank/DDBJ whole genome shotgun (WGS) entry which is preliminary data.</text>
</comment>
<sequence>MLANLADLREQLAVVSNDVEAIERILETLGYDGDLPTKTTRAPRIVLFYRGELRQFLRQSLEEHGPSTSRQLAERLVHMEGKDARDRRLMNDVVKRMGKALRQMREVGIVTRSPGKIKGEFTWAVQK</sequence>
<protein>
    <submittedName>
        <fullName evidence="1">Uncharacterized protein</fullName>
    </submittedName>
</protein>
<gene>
    <name evidence="1" type="ORF">KEU06_07885</name>
</gene>
<keyword evidence="2" id="KW-1185">Reference proteome</keyword>
<evidence type="ECO:0000313" key="2">
    <source>
        <dbReference type="Proteomes" id="UP000680348"/>
    </source>
</evidence>
<name>A0A942DX44_9HYPH</name>
<proteinExistence type="predicted"/>
<reference evidence="1" key="1">
    <citation type="submission" date="2021-04" db="EMBL/GenBank/DDBJ databases">
        <title>Pseudaminobacter soli sp. nov., isolated from paddy soil contaminated by heavy metals.</title>
        <authorList>
            <person name="Zhang K."/>
        </authorList>
    </citation>
    <scope>NUCLEOTIDE SEQUENCE</scope>
    <source>
        <strain evidence="1">19-2017</strain>
    </source>
</reference>
<dbReference type="RefSeq" id="WP_188254091.1">
    <property type="nucleotide sequence ID" value="NZ_JABVCF010000003.1"/>
</dbReference>